<reference evidence="9" key="1">
    <citation type="journal article" date="2019" name="Int. J. Syst. Evol. Microbiol.">
        <title>The Global Catalogue of Microorganisms (GCM) 10K type strain sequencing project: providing services to taxonomists for standard genome sequencing and annotation.</title>
        <authorList>
            <consortium name="The Broad Institute Genomics Platform"/>
            <consortium name="The Broad Institute Genome Sequencing Center for Infectious Disease"/>
            <person name="Wu L."/>
            <person name="Ma J."/>
        </authorList>
    </citation>
    <scope>NUCLEOTIDE SEQUENCE [LARGE SCALE GENOMIC DNA]</scope>
    <source>
        <strain evidence="9">JCM 17939</strain>
    </source>
</reference>
<evidence type="ECO:0000313" key="8">
    <source>
        <dbReference type="EMBL" id="GAA4635514.1"/>
    </source>
</evidence>
<dbReference type="NCBIfam" id="TIGR02937">
    <property type="entry name" value="sigma70-ECF"/>
    <property type="match status" value="1"/>
</dbReference>
<dbReference type="PANTHER" id="PTHR43133:SF50">
    <property type="entry name" value="ECF RNA POLYMERASE SIGMA FACTOR SIGM"/>
    <property type="match status" value="1"/>
</dbReference>
<dbReference type="Gene3D" id="1.10.10.10">
    <property type="entry name" value="Winged helix-like DNA-binding domain superfamily/Winged helix DNA-binding domain"/>
    <property type="match status" value="1"/>
</dbReference>
<dbReference type="Pfam" id="PF04542">
    <property type="entry name" value="Sigma70_r2"/>
    <property type="match status" value="1"/>
</dbReference>
<dbReference type="InterPro" id="IPR013324">
    <property type="entry name" value="RNA_pol_sigma_r3/r4-like"/>
</dbReference>
<dbReference type="InterPro" id="IPR014284">
    <property type="entry name" value="RNA_pol_sigma-70_dom"/>
</dbReference>
<evidence type="ECO:0000259" key="6">
    <source>
        <dbReference type="Pfam" id="PF04542"/>
    </source>
</evidence>
<comment type="caution">
    <text evidence="8">The sequence shown here is derived from an EMBL/GenBank/DDBJ whole genome shotgun (WGS) entry which is preliminary data.</text>
</comment>
<organism evidence="8 9">
    <name type="scientific">Actinoallomurus vinaceus</name>
    <dbReference type="NCBI Taxonomy" id="1080074"/>
    <lineage>
        <taxon>Bacteria</taxon>
        <taxon>Bacillati</taxon>
        <taxon>Actinomycetota</taxon>
        <taxon>Actinomycetes</taxon>
        <taxon>Streptosporangiales</taxon>
        <taxon>Thermomonosporaceae</taxon>
        <taxon>Actinoallomurus</taxon>
    </lineage>
</organism>
<keyword evidence="5" id="KW-0804">Transcription</keyword>
<keyword evidence="4" id="KW-0238">DNA-binding</keyword>
<dbReference type="RefSeq" id="WP_345438466.1">
    <property type="nucleotide sequence ID" value="NZ_BAABHK010000015.1"/>
</dbReference>
<sequence length="182" mass="20132">MEINIVSVLTGRSADPPEPADPTEDLTALFRDHHAGLVRLALLMVGDRPTAEDVVQDAFTALHRRMPRLGPDVRLLPYVRASVLNGCRMVLRRRKLASRFRPEPEPAVWSAEAAVLLSEDRREVFAALRTLPRRQREALALRYFLELSEAETAEVMGVSRGTVKSTTSRALAALAKKLGGTP</sequence>
<evidence type="ECO:0000313" key="9">
    <source>
        <dbReference type="Proteomes" id="UP001501442"/>
    </source>
</evidence>
<proteinExistence type="inferred from homology"/>
<dbReference type="InterPro" id="IPR036388">
    <property type="entry name" value="WH-like_DNA-bd_sf"/>
</dbReference>
<keyword evidence="3" id="KW-0731">Sigma factor</keyword>
<dbReference type="InterPro" id="IPR014325">
    <property type="entry name" value="RNA_pol_sigma-E_actinobac"/>
</dbReference>
<protein>
    <submittedName>
        <fullName evidence="8">SigE family RNA polymerase sigma factor</fullName>
    </submittedName>
</protein>
<dbReference type="Pfam" id="PF08281">
    <property type="entry name" value="Sigma70_r4_2"/>
    <property type="match status" value="1"/>
</dbReference>
<dbReference type="CDD" id="cd06171">
    <property type="entry name" value="Sigma70_r4"/>
    <property type="match status" value="1"/>
</dbReference>
<keyword evidence="9" id="KW-1185">Reference proteome</keyword>
<dbReference type="SUPFAM" id="SSF88946">
    <property type="entry name" value="Sigma2 domain of RNA polymerase sigma factors"/>
    <property type="match status" value="1"/>
</dbReference>
<dbReference type="NCBIfam" id="TIGR02983">
    <property type="entry name" value="SigE-fam_strep"/>
    <property type="match status" value="1"/>
</dbReference>
<evidence type="ECO:0000256" key="1">
    <source>
        <dbReference type="ARBA" id="ARBA00010641"/>
    </source>
</evidence>
<evidence type="ECO:0000259" key="7">
    <source>
        <dbReference type="Pfam" id="PF08281"/>
    </source>
</evidence>
<name>A0ABP8UMU7_9ACTN</name>
<dbReference type="InterPro" id="IPR039425">
    <property type="entry name" value="RNA_pol_sigma-70-like"/>
</dbReference>
<accession>A0ABP8UMU7</accession>
<feature type="domain" description="RNA polymerase sigma factor 70 region 4 type 2" evidence="7">
    <location>
        <begin position="122"/>
        <end position="174"/>
    </location>
</feature>
<keyword evidence="2" id="KW-0805">Transcription regulation</keyword>
<dbReference type="SUPFAM" id="SSF88659">
    <property type="entry name" value="Sigma3 and sigma4 domains of RNA polymerase sigma factors"/>
    <property type="match status" value="1"/>
</dbReference>
<gene>
    <name evidence="8" type="ORF">GCM10023196_081310</name>
</gene>
<evidence type="ECO:0000256" key="5">
    <source>
        <dbReference type="ARBA" id="ARBA00023163"/>
    </source>
</evidence>
<evidence type="ECO:0000256" key="4">
    <source>
        <dbReference type="ARBA" id="ARBA00023125"/>
    </source>
</evidence>
<dbReference type="PANTHER" id="PTHR43133">
    <property type="entry name" value="RNA POLYMERASE ECF-TYPE SIGMA FACTO"/>
    <property type="match status" value="1"/>
</dbReference>
<dbReference type="Proteomes" id="UP001501442">
    <property type="component" value="Unassembled WGS sequence"/>
</dbReference>
<feature type="domain" description="RNA polymerase sigma-70 region 2" evidence="6">
    <location>
        <begin position="29"/>
        <end position="95"/>
    </location>
</feature>
<dbReference type="InterPro" id="IPR013325">
    <property type="entry name" value="RNA_pol_sigma_r2"/>
</dbReference>
<evidence type="ECO:0000256" key="3">
    <source>
        <dbReference type="ARBA" id="ARBA00023082"/>
    </source>
</evidence>
<dbReference type="EMBL" id="BAABHK010000015">
    <property type="protein sequence ID" value="GAA4635514.1"/>
    <property type="molecule type" value="Genomic_DNA"/>
</dbReference>
<comment type="similarity">
    <text evidence="1">Belongs to the sigma-70 factor family. ECF subfamily.</text>
</comment>
<dbReference type="Gene3D" id="1.10.1740.10">
    <property type="match status" value="1"/>
</dbReference>
<dbReference type="InterPro" id="IPR013249">
    <property type="entry name" value="RNA_pol_sigma70_r4_t2"/>
</dbReference>
<dbReference type="InterPro" id="IPR007627">
    <property type="entry name" value="RNA_pol_sigma70_r2"/>
</dbReference>
<evidence type="ECO:0000256" key="2">
    <source>
        <dbReference type="ARBA" id="ARBA00023015"/>
    </source>
</evidence>